<evidence type="ECO:0000256" key="4">
    <source>
        <dbReference type="ARBA" id="ARBA00022771"/>
    </source>
</evidence>
<keyword evidence="3" id="KW-0677">Repeat</keyword>
<dbReference type="PANTHER" id="PTHR46543">
    <property type="entry name" value="ZINC FINGER CCHC DOMAIN-CONTAINING PROTEIN 7"/>
    <property type="match status" value="1"/>
</dbReference>
<evidence type="ECO:0000256" key="7">
    <source>
        <dbReference type="ARBA" id="ARBA00041190"/>
    </source>
</evidence>
<feature type="region of interest" description="Disordered" evidence="10">
    <location>
        <begin position="1"/>
        <end position="112"/>
    </location>
</feature>
<dbReference type="GO" id="GO:0071038">
    <property type="term" value="P:TRAMP-dependent tRNA surveillance pathway"/>
    <property type="evidence" value="ECO:0007669"/>
    <property type="project" value="TreeGrafter"/>
</dbReference>
<dbReference type="OrthoDB" id="7608935at2759"/>
<feature type="compositionally biased region" description="Acidic residues" evidence="10">
    <location>
        <begin position="137"/>
        <end position="147"/>
    </location>
</feature>
<evidence type="ECO:0000256" key="2">
    <source>
        <dbReference type="ARBA" id="ARBA00022723"/>
    </source>
</evidence>
<dbReference type="eggNOG" id="KOG4400">
    <property type="taxonomic scope" value="Eukaryota"/>
</dbReference>
<dbReference type="GO" id="GO:0003723">
    <property type="term" value="F:RNA binding"/>
    <property type="evidence" value="ECO:0007669"/>
    <property type="project" value="TreeGrafter"/>
</dbReference>
<dbReference type="SMART" id="SM00343">
    <property type="entry name" value="ZnF_C2HC"/>
    <property type="match status" value="5"/>
</dbReference>
<dbReference type="PANTHER" id="PTHR46543:SF1">
    <property type="entry name" value="ZINC FINGER CCHC DOMAIN-CONTAINING PROTEIN 7"/>
    <property type="match status" value="1"/>
</dbReference>
<dbReference type="GO" id="GO:0071036">
    <property type="term" value="P:nuclear polyadenylation-dependent snoRNA catabolic process"/>
    <property type="evidence" value="ECO:0007669"/>
    <property type="project" value="TreeGrafter"/>
</dbReference>
<accession>M4AE18</accession>
<keyword evidence="4 9" id="KW-0863">Zinc-finger</keyword>
<feature type="region of interest" description="Disordered" evidence="10">
    <location>
        <begin position="131"/>
        <end position="206"/>
    </location>
</feature>
<dbReference type="GO" id="GO:0008270">
    <property type="term" value="F:zinc ion binding"/>
    <property type="evidence" value="ECO:0007669"/>
    <property type="project" value="UniProtKB-KW"/>
</dbReference>
<keyword evidence="6" id="KW-0539">Nucleus</keyword>
<comment type="subcellular location">
    <subcellularLocation>
        <location evidence="1">Nucleus</location>
    </subcellularLocation>
</comment>
<dbReference type="SUPFAM" id="SSF57756">
    <property type="entry name" value="Retrovirus zinc finger-like domains"/>
    <property type="match status" value="3"/>
</dbReference>
<dbReference type="InParanoid" id="M4AE18"/>
<dbReference type="Proteomes" id="UP000002852">
    <property type="component" value="Unassembled WGS sequence"/>
</dbReference>
<reference evidence="12" key="4">
    <citation type="submission" date="2025-09" db="UniProtKB">
        <authorList>
            <consortium name="Ensembl"/>
        </authorList>
    </citation>
    <scope>IDENTIFICATION</scope>
    <source>
        <strain evidence="12">JP 163 A</strain>
    </source>
</reference>
<protein>
    <recommendedName>
        <fullName evidence="7">Zinc finger CCHC domain-containing protein 7</fullName>
    </recommendedName>
    <alternativeName>
        <fullName evidence="8">TRAMP-like complex RNA-binding factor ZCCHC7</fullName>
    </alternativeName>
</protein>
<evidence type="ECO:0000313" key="12">
    <source>
        <dbReference type="Ensembl" id="ENSXMAP00000012712.1"/>
    </source>
</evidence>
<dbReference type="Pfam" id="PF00098">
    <property type="entry name" value="zf-CCHC"/>
    <property type="match status" value="4"/>
</dbReference>
<dbReference type="Gene3D" id="4.10.60.10">
    <property type="entry name" value="Zinc finger, CCHC-type"/>
    <property type="match status" value="2"/>
</dbReference>
<feature type="compositionally biased region" description="Polar residues" evidence="10">
    <location>
        <begin position="597"/>
        <end position="607"/>
    </location>
</feature>
<feature type="compositionally biased region" description="Basic residues" evidence="10">
    <location>
        <begin position="608"/>
        <end position="624"/>
    </location>
</feature>
<organism evidence="12 13">
    <name type="scientific">Xiphophorus maculatus</name>
    <name type="common">Southern platyfish</name>
    <name type="synonym">Platypoecilus maculatus</name>
    <dbReference type="NCBI Taxonomy" id="8083"/>
    <lineage>
        <taxon>Eukaryota</taxon>
        <taxon>Metazoa</taxon>
        <taxon>Chordata</taxon>
        <taxon>Craniata</taxon>
        <taxon>Vertebrata</taxon>
        <taxon>Euteleostomi</taxon>
        <taxon>Actinopterygii</taxon>
        <taxon>Neopterygii</taxon>
        <taxon>Teleostei</taxon>
        <taxon>Neoteleostei</taxon>
        <taxon>Acanthomorphata</taxon>
        <taxon>Ovalentaria</taxon>
        <taxon>Atherinomorphae</taxon>
        <taxon>Cyprinodontiformes</taxon>
        <taxon>Poeciliidae</taxon>
        <taxon>Poeciliinae</taxon>
        <taxon>Xiphophorus</taxon>
    </lineage>
</organism>
<evidence type="ECO:0000259" key="11">
    <source>
        <dbReference type="PROSITE" id="PS50158"/>
    </source>
</evidence>
<name>M4AE18_XIPMA</name>
<feature type="region of interest" description="Disordered" evidence="10">
    <location>
        <begin position="443"/>
        <end position="645"/>
    </location>
</feature>
<dbReference type="GO" id="GO:0071035">
    <property type="term" value="P:nuclear polyadenylation-dependent rRNA catabolic process"/>
    <property type="evidence" value="ECO:0007669"/>
    <property type="project" value="TreeGrafter"/>
</dbReference>
<feature type="compositionally biased region" description="Acidic residues" evidence="10">
    <location>
        <begin position="9"/>
        <end position="24"/>
    </location>
</feature>
<reference evidence="13" key="1">
    <citation type="submission" date="2012-01" db="EMBL/GenBank/DDBJ databases">
        <authorList>
            <person name="Walter R."/>
            <person name="Schartl M."/>
            <person name="Warren W."/>
        </authorList>
    </citation>
    <scope>NUCLEOTIDE SEQUENCE [LARGE SCALE GENOMIC DNA]</scope>
    <source>
        <strain evidence="13">JP 163 A</strain>
    </source>
</reference>
<dbReference type="AlphaFoldDB" id="M4AE18"/>
<dbReference type="STRING" id="8083.ENSXMAP00000012712"/>
<dbReference type="GO" id="GO:0071039">
    <property type="term" value="P:nuclear polyadenylation-dependent CUT catabolic process"/>
    <property type="evidence" value="ECO:0007669"/>
    <property type="project" value="TreeGrafter"/>
</dbReference>
<keyword evidence="2" id="KW-0479">Metal-binding</keyword>
<feature type="compositionally biased region" description="Basic and acidic residues" evidence="10">
    <location>
        <begin position="55"/>
        <end position="64"/>
    </location>
</feature>
<dbReference type="GO" id="GO:0071031">
    <property type="term" value="P:nuclear mRNA surveillance of mRNA 3'-end processing"/>
    <property type="evidence" value="ECO:0007669"/>
    <property type="project" value="TreeGrafter"/>
</dbReference>
<dbReference type="GO" id="GO:0071037">
    <property type="term" value="P:nuclear polyadenylation-dependent snRNA catabolic process"/>
    <property type="evidence" value="ECO:0007669"/>
    <property type="project" value="TreeGrafter"/>
</dbReference>
<dbReference type="GO" id="GO:0031499">
    <property type="term" value="C:TRAMP complex"/>
    <property type="evidence" value="ECO:0007669"/>
    <property type="project" value="TreeGrafter"/>
</dbReference>
<keyword evidence="5" id="KW-0862">Zinc</keyword>
<feature type="domain" description="CCHC-type" evidence="11">
    <location>
        <begin position="328"/>
        <end position="343"/>
    </location>
</feature>
<proteinExistence type="predicted"/>
<dbReference type="InterPro" id="IPR051644">
    <property type="entry name" value="TRAMP_AT-DNA-binding"/>
</dbReference>
<feature type="compositionally biased region" description="Basic residues" evidence="10">
    <location>
        <begin position="97"/>
        <end position="107"/>
    </location>
</feature>
<feature type="domain" description="CCHC-type" evidence="11">
    <location>
        <begin position="351"/>
        <end position="366"/>
    </location>
</feature>
<evidence type="ECO:0000256" key="10">
    <source>
        <dbReference type="SAM" id="MobiDB-lite"/>
    </source>
</evidence>
<feature type="domain" description="CCHC-type" evidence="11">
    <location>
        <begin position="288"/>
        <end position="302"/>
    </location>
</feature>
<dbReference type="InterPro" id="IPR001878">
    <property type="entry name" value="Znf_CCHC"/>
</dbReference>
<keyword evidence="13" id="KW-1185">Reference proteome</keyword>
<feature type="region of interest" description="Disordered" evidence="10">
    <location>
        <begin position="219"/>
        <end position="245"/>
    </location>
</feature>
<reference evidence="13" key="2">
    <citation type="journal article" date="2013" name="Nat. Genet.">
        <title>The genome of the platyfish, Xiphophorus maculatus, provides insights into evolutionary adaptation and several complex traits.</title>
        <authorList>
            <person name="Schartl M."/>
            <person name="Walter R.B."/>
            <person name="Shen Y."/>
            <person name="Garcia T."/>
            <person name="Catchen J."/>
            <person name="Amores A."/>
            <person name="Braasch I."/>
            <person name="Chalopin D."/>
            <person name="Volff J.N."/>
            <person name="Lesch K.P."/>
            <person name="Bisazza A."/>
            <person name="Minx P."/>
            <person name="Hillier L."/>
            <person name="Wilson R.K."/>
            <person name="Fuerstenberg S."/>
            <person name="Boore J."/>
            <person name="Searle S."/>
            <person name="Postlethwait J.H."/>
            <person name="Warren W.C."/>
        </authorList>
    </citation>
    <scope>NUCLEOTIDE SEQUENCE [LARGE SCALE GENOMIC DNA]</scope>
    <source>
        <strain evidence="13">JP 163 A</strain>
    </source>
</reference>
<evidence type="ECO:0000256" key="1">
    <source>
        <dbReference type="ARBA" id="ARBA00004123"/>
    </source>
</evidence>
<dbReference type="Ensembl" id="ENSXMAT00000012728.2">
    <property type="protein sequence ID" value="ENSXMAP00000012712.1"/>
    <property type="gene ID" value="ENSXMAG00000012691.2"/>
</dbReference>
<evidence type="ECO:0000256" key="9">
    <source>
        <dbReference type="PROSITE-ProRule" id="PRU00047"/>
    </source>
</evidence>
<feature type="compositionally biased region" description="Basic and acidic residues" evidence="10">
    <location>
        <begin position="586"/>
        <end position="596"/>
    </location>
</feature>
<evidence type="ECO:0000256" key="3">
    <source>
        <dbReference type="ARBA" id="ARBA00022737"/>
    </source>
</evidence>
<evidence type="ECO:0000313" key="13">
    <source>
        <dbReference type="Proteomes" id="UP000002852"/>
    </source>
</evidence>
<evidence type="ECO:0000256" key="5">
    <source>
        <dbReference type="ARBA" id="ARBA00022833"/>
    </source>
</evidence>
<dbReference type="GeneTree" id="ENSGT00950000183041"/>
<feature type="domain" description="CCHC-type" evidence="11">
    <location>
        <begin position="394"/>
        <end position="409"/>
    </location>
</feature>
<dbReference type="OMA" id="HFGHACI"/>
<evidence type="ECO:0000256" key="8">
    <source>
        <dbReference type="ARBA" id="ARBA00043023"/>
    </source>
</evidence>
<sequence>MYSAYQDREELEDNLYQEDGDSDVSEANSELEFHLYSQLHYSSNAGELDEPEPGAEEKNNRQESQEGGALEKTTDEDAKLRCTKQSNPTSSTDDHLKTKKDAKKKKSKIEPKIPKLLSSRFEEVIVIDSSPGVISISDDDSDDEDDASVCALKVKGSQTLQTSTPALQKSQKRKGSLFVPVAVLSSSSESSESESESEPLDSSDVDDLENWMILGQGRQDGDQSISLNVEGGSYSGSIDADEEEEKEEGSWIVSEKDKEAQIFNKGQGVRIAVQRMSNRYYTGKNVHCRNCNKTGHLSKNCPHPKKMMPCFLCGTMGHQAINCPNKHCNNCGQPGHLIRSCNEKSYWHKQCHRCSMRGHFFDDCPEIWRQYHITTKKGPPVKQGDDGAPSAAYCYNCSKKGHFGYECTKQRMFSGVFPSYPFISHYDTVKDINRRQHRMEIKARDLGRNGNLSSASPAPPAPGPLRKKQKINHHNASPHLKNTPHRIPNSYRPSPSHIIFNDDNFNDATPKTKMAKLPKSGGSAKPWKPKRAVPTTRDPVPLSKLVVDEADDFPRGGGPQGNKEEKMRKKKKGFRTKQVSSSIADHVFRTGGERSQDSQSSKKNQTGQKKRQKGRSNKTAKKQLRGATYSEEDNLFLIKQRKRSK</sequence>
<dbReference type="PROSITE" id="PS50158">
    <property type="entry name" value="ZF_CCHC"/>
    <property type="match status" value="5"/>
</dbReference>
<dbReference type="RefSeq" id="XP_023188837.1">
    <property type="nucleotide sequence ID" value="XM_023333069.1"/>
</dbReference>
<dbReference type="HOGENOM" id="CLU_029787_0_0_1"/>
<dbReference type="RefSeq" id="XP_023188836.1">
    <property type="nucleotide sequence ID" value="XM_023333068.1"/>
</dbReference>
<dbReference type="InterPro" id="IPR036875">
    <property type="entry name" value="Znf_CCHC_sf"/>
</dbReference>
<evidence type="ECO:0000256" key="6">
    <source>
        <dbReference type="ARBA" id="ARBA00023242"/>
    </source>
</evidence>
<feature type="compositionally biased region" description="Polar residues" evidence="10">
    <location>
        <begin position="156"/>
        <end position="169"/>
    </location>
</feature>
<feature type="domain" description="CCHC-type" evidence="11">
    <location>
        <begin position="310"/>
        <end position="325"/>
    </location>
</feature>
<dbReference type="GeneID" id="106699794"/>
<feature type="compositionally biased region" description="Acidic residues" evidence="10">
    <location>
        <begin position="191"/>
        <end position="206"/>
    </location>
</feature>
<reference evidence="12" key="3">
    <citation type="submission" date="2025-08" db="UniProtKB">
        <authorList>
            <consortium name="Ensembl"/>
        </authorList>
    </citation>
    <scope>IDENTIFICATION</scope>
    <source>
        <strain evidence="12">JP 163 A</strain>
    </source>
</reference>